<dbReference type="AlphaFoldDB" id="A0A7J8X658"/>
<evidence type="ECO:0000313" key="3">
    <source>
        <dbReference type="Proteomes" id="UP000593577"/>
    </source>
</evidence>
<feature type="compositionally biased region" description="Pro residues" evidence="1">
    <location>
        <begin position="44"/>
        <end position="61"/>
    </location>
</feature>
<comment type="caution">
    <text evidence="2">The sequence shown here is derived from an EMBL/GenBank/DDBJ whole genome shotgun (WGS) entry which is preliminary data.</text>
</comment>
<protein>
    <submittedName>
        <fullName evidence="2">Uncharacterized protein</fullName>
    </submittedName>
</protein>
<dbReference type="Proteomes" id="UP000593577">
    <property type="component" value="Unassembled WGS sequence"/>
</dbReference>
<dbReference type="EMBL" id="JABFAA010000005">
    <property type="protein sequence ID" value="MBA0682692.1"/>
    <property type="molecule type" value="Genomic_DNA"/>
</dbReference>
<keyword evidence="3" id="KW-1185">Reference proteome</keyword>
<feature type="region of interest" description="Disordered" evidence="1">
    <location>
        <begin position="36"/>
        <end position="81"/>
    </location>
</feature>
<gene>
    <name evidence="2" type="ORF">Goari_024388</name>
</gene>
<proteinExistence type="predicted"/>
<evidence type="ECO:0000256" key="1">
    <source>
        <dbReference type="SAM" id="MobiDB-lite"/>
    </source>
</evidence>
<reference evidence="2 3" key="1">
    <citation type="journal article" date="2019" name="Genome Biol. Evol.">
        <title>Insights into the evolution of the New World diploid cottons (Gossypium, subgenus Houzingenia) based on genome sequencing.</title>
        <authorList>
            <person name="Grover C.E."/>
            <person name="Arick M.A. 2nd"/>
            <person name="Thrash A."/>
            <person name="Conover J.L."/>
            <person name="Sanders W.S."/>
            <person name="Peterson D.G."/>
            <person name="Frelichowski J.E."/>
            <person name="Scheffler J.A."/>
            <person name="Scheffler B.E."/>
            <person name="Wendel J.F."/>
        </authorList>
    </citation>
    <scope>NUCLEOTIDE SEQUENCE [LARGE SCALE GENOMIC DNA]</scope>
    <source>
        <strain evidence="2">185</strain>
        <tissue evidence="2">Leaf</tissue>
    </source>
</reference>
<organism evidence="2 3">
    <name type="scientific">Gossypium aridum</name>
    <name type="common">American cotton</name>
    <name type="synonym">Erioxylum aridum</name>
    <dbReference type="NCBI Taxonomy" id="34290"/>
    <lineage>
        <taxon>Eukaryota</taxon>
        <taxon>Viridiplantae</taxon>
        <taxon>Streptophyta</taxon>
        <taxon>Embryophyta</taxon>
        <taxon>Tracheophyta</taxon>
        <taxon>Spermatophyta</taxon>
        <taxon>Magnoliopsida</taxon>
        <taxon>eudicotyledons</taxon>
        <taxon>Gunneridae</taxon>
        <taxon>Pentapetalae</taxon>
        <taxon>rosids</taxon>
        <taxon>malvids</taxon>
        <taxon>Malvales</taxon>
        <taxon>Malvaceae</taxon>
        <taxon>Malvoideae</taxon>
        <taxon>Gossypium</taxon>
    </lineage>
</organism>
<accession>A0A7J8X658</accession>
<name>A0A7J8X658_GOSAI</name>
<sequence length="229" mass="25756">MKYLSTPFIDRTTLTNSGLTEEWSLKFETMSYNHQHVSHQPLAPSGPYPPPGPDFPPPPTPVGYNRTHRSPSPPQPGYQGYCYEGYPSSSPGLLPPRLPPRNEYTHNGCTSFLTGCSYLQFGYSLLLLLIGGLRLLTNAQSPMRKIVDVETLGSISKQGMSVLDINQWKQPLSLTTGTHVLVSTKPTAANMDIQNKKEFKKHEIMEDLFIIQLKYYATKERILKQSRMP</sequence>
<evidence type="ECO:0000313" key="2">
    <source>
        <dbReference type="EMBL" id="MBA0682692.1"/>
    </source>
</evidence>